<proteinExistence type="predicted"/>
<evidence type="ECO:0000313" key="1">
    <source>
        <dbReference type="EMBL" id="MCJ8728820.1"/>
    </source>
</evidence>
<dbReference type="Proteomes" id="UP000830395">
    <property type="component" value="Chromosome 1"/>
</dbReference>
<evidence type="ECO:0000313" key="2">
    <source>
        <dbReference type="Proteomes" id="UP000830395"/>
    </source>
</evidence>
<gene>
    <name evidence="1" type="ORF">PDJAM_G00008500</name>
</gene>
<reference evidence="1" key="1">
    <citation type="submission" date="2020-02" db="EMBL/GenBank/DDBJ databases">
        <title>Genome sequencing of the panga catfish, Pangasius djambal.</title>
        <authorList>
            <person name="Wen M."/>
            <person name="Zahm M."/>
            <person name="Roques C."/>
            <person name="Cabau C."/>
            <person name="Klopp C."/>
            <person name="Donnadieu C."/>
            <person name="Jouanno E."/>
            <person name="Avarre J.-C."/>
            <person name="Campet M."/>
            <person name="Ha T."/>
            <person name="Dugue R."/>
            <person name="Lampietro C."/>
            <person name="Louis A."/>
            <person name="Herpin A."/>
            <person name="Echchiki A."/>
            <person name="Berthelot C."/>
            <person name="Parey E."/>
            <person name="Roest-Crollius H."/>
            <person name="Braasch I."/>
            <person name="Postlethwait J.H."/>
            <person name="Bobe J."/>
            <person name="Montfort J."/>
            <person name="Bouchez O."/>
            <person name="Begum T."/>
            <person name="Schartl M."/>
            <person name="Gustiano R."/>
            <person name="Guiguen Y."/>
        </authorList>
    </citation>
    <scope>NUCLEOTIDE SEQUENCE</scope>
    <source>
        <strain evidence="1">Pdj_M5554</strain>
    </source>
</reference>
<keyword evidence="2" id="KW-1185">Reference proteome</keyword>
<protein>
    <submittedName>
        <fullName evidence="1">Uncharacterized protein</fullName>
    </submittedName>
</protein>
<organism evidence="1 2">
    <name type="scientific">Pangasius djambal</name>
    <dbReference type="NCBI Taxonomy" id="1691987"/>
    <lineage>
        <taxon>Eukaryota</taxon>
        <taxon>Metazoa</taxon>
        <taxon>Chordata</taxon>
        <taxon>Craniata</taxon>
        <taxon>Vertebrata</taxon>
        <taxon>Euteleostomi</taxon>
        <taxon>Actinopterygii</taxon>
        <taxon>Neopterygii</taxon>
        <taxon>Teleostei</taxon>
        <taxon>Ostariophysi</taxon>
        <taxon>Siluriformes</taxon>
        <taxon>Pangasiidae</taxon>
        <taxon>Pangasius</taxon>
    </lineage>
</organism>
<name>A0ACC5XZM2_9TELE</name>
<dbReference type="EMBL" id="CM040975">
    <property type="protein sequence ID" value="MCJ8728820.1"/>
    <property type="molecule type" value="Genomic_DNA"/>
</dbReference>
<accession>A0ACC5XZM2</accession>
<sequence>SNIIFLSALQLFYCYLGVIARFESGQGPHNMVGKHIKCFTPPLTVRRGEIEC</sequence>
<feature type="non-terminal residue" evidence="1">
    <location>
        <position position="1"/>
    </location>
</feature>
<comment type="caution">
    <text evidence="1">The sequence shown here is derived from an EMBL/GenBank/DDBJ whole genome shotgun (WGS) entry which is preliminary data.</text>
</comment>